<evidence type="ECO:0000256" key="1">
    <source>
        <dbReference type="SAM" id="MobiDB-lite"/>
    </source>
</evidence>
<feature type="compositionally biased region" description="Basic and acidic residues" evidence="1">
    <location>
        <begin position="330"/>
        <end position="350"/>
    </location>
</feature>
<name>A0A8H4QB80_9HYPO</name>
<evidence type="ECO:0000313" key="4">
    <source>
        <dbReference type="Proteomes" id="UP000562929"/>
    </source>
</evidence>
<dbReference type="OrthoDB" id="4927950at2759"/>
<dbReference type="Proteomes" id="UP000562929">
    <property type="component" value="Unassembled WGS sequence"/>
</dbReference>
<feature type="signal peptide" evidence="2">
    <location>
        <begin position="1"/>
        <end position="20"/>
    </location>
</feature>
<keyword evidence="4" id="KW-1185">Reference proteome</keyword>
<evidence type="ECO:0000313" key="3">
    <source>
        <dbReference type="EMBL" id="KAF4592584.1"/>
    </source>
</evidence>
<proteinExistence type="predicted"/>
<feature type="region of interest" description="Disordered" evidence="1">
    <location>
        <begin position="294"/>
        <end position="313"/>
    </location>
</feature>
<keyword evidence="2" id="KW-0732">Signal</keyword>
<sequence length="394" mass="42524">MGLLLVSMAMAAAMLPSALCNDVQSVSFSNYTMSRSSSTSATHAGVTQSTSKPTPMSSTTLFDTAHETIVHTVTSCAAADGTSCAIGSTTTKVVSHPTSTVIPAYNKVLGPKISLETAISANVTVEIPTRAVILGGSIAYFPGLCETCGNFRVVFTSSLLVEYVIEACSFEQRNSVVVRIDNEIRYLGCGGDECKRMIICENGKTRFAECIDHECNKNIVYREDKTCKLEICEKNCFQVQECDKVKCEPQKRTHTPAVGVITKTIISLIKVECVECQIKCATCEAPKLIPAHPHKNNTTPHHKPDQPNPPLRTASSTVITDIVKPTQKPHYPDNKGDKNPHHHDNKDKKLPPKPQPPKPHTSPAAHHPDAVAAAGRAAIVPSLLVSVFGLILTF</sequence>
<organism evidence="3 4">
    <name type="scientific">Ophiocordyceps camponoti-floridani</name>
    <dbReference type="NCBI Taxonomy" id="2030778"/>
    <lineage>
        <taxon>Eukaryota</taxon>
        <taxon>Fungi</taxon>
        <taxon>Dikarya</taxon>
        <taxon>Ascomycota</taxon>
        <taxon>Pezizomycotina</taxon>
        <taxon>Sordariomycetes</taxon>
        <taxon>Hypocreomycetidae</taxon>
        <taxon>Hypocreales</taxon>
        <taxon>Ophiocordycipitaceae</taxon>
        <taxon>Ophiocordyceps</taxon>
    </lineage>
</organism>
<gene>
    <name evidence="3" type="ORF">GQ602_002883</name>
</gene>
<reference evidence="3 4" key="1">
    <citation type="journal article" date="2020" name="G3 (Bethesda)">
        <title>Genetic Underpinnings of Host Manipulation by Ophiocordyceps as Revealed by Comparative Transcriptomics.</title>
        <authorList>
            <person name="Will I."/>
            <person name="Das B."/>
            <person name="Trinh T."/>
            <person name="Brachmann A."/>
            <person name="Ohm R.A."/>
            <person name="de Bekker C."/>
        </authorList>
    </citation>
    <scope>NUCLEOTIDE SEQUENCE [LARGE SCALE GENOMIC DNA]</scope>
    <source>
        <strain evidence="3 4">EC05</strain>
    </source>
</reference>
<dbReference type="AlphaFoldDB" id="A0A8H4QB80"/>
<accession>A0A8H4QB80</accession>
<feature type="region of interest" description="Disordered" evidence="1">
    <location>
        <begin position="319"/>
        <end position="368"/>
    </location>
</feature>
<feature type="region of interest" description="Disordered" evidence="1">
    <location>
        <begin position="37"/>
        <end position="58"/>
    </location>
</feature>
<feature type="chain" id="PRO_5034365447" evidence="2">
    <location>
        <begin position="21"/>
        <end position="394"/>
    </location>
</feature>
<comment type="caution">
    <text evidence="3">The sequence shown here is derived from an EMBL/GenBank/DDBJ whole genome shotgun (WGS) entry which is preliminary data.</text>
</comment>
<protein>
    <submittedName>
        <fullName evidence="3">WSC domain containing protein</fullName>
    </submittedName>
</protein>
<dbReference type="EMBL" id="JAACLJ010000002">
    <property type="protein sequence ID" value="KAF4592584.1"/>
    <property type="molecule type" value="Genomic_DNA"/>
</dbReference>
<evidence type="ECO:0000256" key="2">
    <source>
        <dbReference type="SAM" id="SignalP"/>
    </source>
</evidence>